<proteinExistence type="predicted"/>
<name>A0AAW0QQK8_9PEZI</name>
<evidence type="ECO:0000313" key="1">
    <source>
        <dbReference type="EMBL" id="KAK8113786.1"/>
    </source>
</evidence>
<reference evidence="1 2" key="1">
    <citation type="submission" date="2023-01" db="EMBL/GenBank/DDBJ databases">
        <title>Analysis of 21 Apiospora genomes using comparative genomics revels a genus with tremendous synthesis potential of carbohydrate active enzymes and secondary metabolites.</title>
        <authorList>
            <person name="Sorensen T."/>
        </authorList>
    </citation>
    <scope>NUCLEOTIDE SEQUENCE [LARGE SCALE GENOMIC DNA]</scope>
    <source>
        <strain evidence="1 2">CBS 117206</strain>
    </source>
</reference>
<sequence>MPGDAQGCGTTELGLSACNACMEHAAEPIRPLIESESEMMVSANPLQGIQGIQGIRMMLSRCASNKTTPALRHGYQKSS</sequence>
<evidence type="ECO:0000313" key="2">
    <source>
        <dbReference type="Proteomes" id="UP001392437"/>
    </source>
</evidence>
<dbReference type="Proteomes" id="UP001392437">
    <property type="component" value="Unassembled WGS sequence"/>
</dbReference>
<comment type="caution">
    <text evidence="1">The sequence shown here is derived from an EMBL/GenBank/DDBJ whole genome shotgun (WGS) entry which is preliminary data.</text>
</comment>
<dbReference type="EMBL" id="JAQQWP010000006">
    <property type="protein sequence ID" value="KAK8113786.1"/>
    <property type="molecule type" value="Genomic_DNA"/>
</dbReference>
<dbReference type="AlphaFoldDB" id="A0AAW0QQK8"/>
<protein>
    <submittedName>
        <fullName evidence="1">Uncharacterized protein</fullName>
    </submittedName>
</protein>
<gene>
    <name evidence="1" type="ORF">PG999_005855</name>
</gene>
<keyword evidence="2" id="KW-1185">Reference proteome</keyword>
<organism evidence="1 2">
    <name type="scientific">Apiospora kogelbergensis</name>
    <dbReference type="NCBI Taxonomy" id="1337665"/>
    <lineage>
        <taxon>Eukaryota</taxon>
        <taxon>Fungi</taxon>
        <taxon>Dikarya</taxon>
        <taxon>Ascomycota</taxon>
        <taxon>Pezizomycotina</taxon>
        <taxon>Sordariomycetes</taxon>
        <taxon>Xylariomycetidae</taxon>
        <taxon>Amphisphaeriales</taxon>
        <taxon>Apiosporaceae</taxon>
        <taxon>Apiospora</taxon>
    </lineage>
</organism>
<accession>A0AAW0QQK8</accession>